<dbReference type="EMBL" id="JAGQFT010000064">
    <property type="protein sequence ID" value="MBR0562632.1"/>
    <property type="molecule type" value="Genomic_DNA"/>
</dbReference>
<gene>
    <name evidence="3" type="ORF">KB893_016720</name>
    <name evidence="2" type="ORF">KB893_08895</name>
</gene>
<comment type="caution">
    <text evidence="2">The sequence shown here is derived from an EMBL/GenBank/DDBJ whole genome shotgun (WGS) entry which is preliminary data.</text>
</comment>
<accession>A0A8J7VT27</accession>
<keyword evidence="1" id="KW-0732">Signal</keyword>
<feature type="chain" id="PRO_5042774186" evidence="1">
    <location>
        <begin position="23"/>
        <end position="264"/>
    </location>
</feature>
<proteinExistence type="predicted"/>
<evidence type="ECO:0000313" key="2">
    <source>
        <dbReference type="EMBL" id="MBR0562632.1"/>
    </source>
</evidence>
<evidence type="ECO:0000256" key="1">
    <source>
        <dbReference type="SAM" id="SignalP"/>
    </source>
</evidence>
<sequence>MRSRLAFVIAAAAAVSTPAVHAQTIGDMPYINAVDAWAQTHLLRHRGGDAEDEADAAPGPAQTLAMLEFDPAAAVTREVNRRMAAGLAGGGEDAWPASLQPLAAGALGDPAFRRLLAAELGANPEEMQAAFDSGRLQAAYADVLARAGYSAHNMGDVHAAFLIYAWAILNQRTAPIPPGAFEAVRGTMADAIRQRGDQGLAALDDREMQATSESLALLTMLMVAAWKDAAPGEARVLRDGVAQACAGLGVDLRGVSLTAAGFRR</sequence>
<evidence type="ECO:0000313" key="3">
    <source>
        <dbReference type="EMBL" id="MBS7458787.1"/>
    </source>
</evidence>
<feature type="signal peptide" evidence="1">
    <location>
        <begin position="1"/>
        <end position="22"/>
    </location>
</feature>
<reference evidence="3 4" key="1">
    <citation type="journal article" date="2021" name="Microbiol. Resour. Announc.">
        <title>Draft Genome Sequence of Coralloluteibacterium stylophorae LMG 29479T.</title>
        <authorList>
            <person name="Karlyshev A.V."/>
            <person name="Kudryashova E.B."/>
            <person name="Ariskina E.V."/>
            <person name="Conroy A.P."/>
            <person name="Abidueva E.Y."/>
        </authorList>
    </citation>
    <scope>NUCLEOTIDE SEQUENCE [LARGE SCALE GENOMIC DNA]</scope>
    <source>
        <strain evidence="3 4">LMG 29479</strain>
    </source>
</reference>
<organism evidence="2">
    <name type="scientific">Coralloluteibacterium stylophorae</name>
    <dbReference type="NCBI Taxonomy" id="1776034"/>
    <lineage>
        <taxon>Bacteria</taxon>
        <taxon>Pseudomonadati</taxon>
        <taxon>Pseudomonadota</taxon>
        <taxon>Gammaproteobacteria</taxon>
        <taxon>Lysobacterales</taxon>
        <taxon>Lysobacteraceae</taxon>
        <taxon>Coralloluteibacterium</taxon>
    </lineage>
</organism>
<dbReference type="Proteomes" id="UP000675747">
    <property type="component" value="Unassembled WGS sequence"/>
</dbReference>
<dbReference type="EMBL" id="JAGQFT020000014">
    <property type="protein sequence ID" value="MBS7458787.1"/>
    <property type="molecule type" value="Genomic_DNA"/>
</dbReference>
<protein>
    <submittedName>
        <fullName evidence="2">Uncharacterized protein</fullName>
    </submittedName>
</protein>
<keyword evidence="4" id="KW-1185">Reference proteome</keyword>
<dbReference type="AlphaFoldDB" id="A0A8J7VT27"/>
<name>A0A8J7VT27_9GAMM</name>
<dbReference type="RefSeq" id="WP_211926572.1">
    <property type="nucleotide sequence ID" value="NZ_JAGQFT020000014.1"/>
</dbReference>
<reference evidence="2" key="2">
    <citation type="submission" date="2021-04" db="EMBL/GenBank/DDBJ databases">
        <authorList>
            <person name="Karlyshev A.V."/>
        </authorList>
    </citation>
    <scope>NUCLEOTIDE SEQUENCE</scope>
    <source>
        <strain evidence="2">LMG 29479</strain>
    </source>
</reference>
<evidence type="ECO:0000313" key="4">
    <source>
        <dbReference type="Proteomes" id="UP000675747"/>
    </source>
</evidence>